<dbReference type="InterPro" id="IPR036597">
    <property type="entry name" value="Fido-like_dom_sf"/>
</dbReference>
<comment type="caution">
    <text evidence="5">The sequence shown here is derived from an EMBL/GenBank/DDBJ whole genome shotgun (WGS) entry which is preliminary data.</text>
</comment>
<organism evidence="5 6">
    <name type="scientific">Sediminibacterium goheungense</name>
    <dbReference type="NCBI Taxonomy" id="1086393"/>
    <lineage>
        <taxon>Bacteria</taxon>
        <taxon>Pseudomonadati</taxon>
        <taxon>Bacteroidota</taxon>
        <taxon>Chitinophagia</taxon>
        <taxon>Chitinophagales</taxon>
        <taxon>Chitinophagaceae</taxon>
        <taxon>Sediminibacterium</taxon>
    </lineage>
</organism>
<dbReference type="PROSITE" id="PS51459">
    <property type="entry name" value="FIDO"/>
    <property type="match status" value="1"/>
</dbReference>
<evidence type="ECO:0000313" key="6">
    <source>
        <dbReference type="Proteomes" id="UP000295741"/>
    </source>
</evidence>
<dbReference type="SUPFAM" id="SSF46785">
    <property type="entry name" value="Winged helix' DNA-binding domain"/>
    <property type="match status" value="1"/>
</dbReference>
<accession>A0A4R6IV51</accession>
<dbReference type="InterPro" id="IPR025758">
    <property type="entry name" value="Fic/DOC_N"/>
</dbReference>
<evidence type="ECO:0000313" key="5">
    <source>
        <dbReference type="EMBL" id="TDO26504.1"/>
    </source>
</evidence>
<dbReference type="Pfam" id="PF21248">
    <property type="entry name" value="SoFic-like_C"/>
    <property type="match status" value="1"/>
</dbReference>
<dbReference type="InterPro" id="IPR048770">
    <property type="entry name" value="SoFic-like_C"/>
</dbReference>
<gene>
    <name evidence="5" type="ORF">BC659_1810</name>
</gene>
<proteinExistence type="predicted"/>
<feature type="binding site" evidence="1">
    <location>
        <position position="189"/>
    </location>
    <ligand>
        <name>ATP</name>
        <dbReference type="ChEBI" id="CHEBI:30616"/>
    </ligand>
</feature>
<feature type="binding site" evidence="3">
    <location>
        <begin position="193"/>
        <end position="200"/>
    </location>
    <ligand>
        <name>ATP</name>
        <dbReference type="ChEBI" id="CHEBI:30616"/>
    </ligand>
</feature>
<dbReference type="GO" id="GO:0005524">
    <property type="term" value="F:ATP binding"/>
    <property type="evidence" value="ECO:0007669"/>
    <property type="project" value="UniProtKB-KW"/>
</dbReference>
<keyword evidence="1" id="KW-0067">ATP-binding</keyword>
<feature type="binding site" evidence="1">
    <location>
        <begin position="194"/>
        <end position="200"/>
    </location>
    <ligand>
        <name>ATP</name>
        <dbReference type="ChEBI" id="CHEBI:30616"/>
    </ligand>
</feature>
<dbReference type="InterPro" id="IPR026287">
    <property type="entry name" value="SoFic-like"/>
</dbReference>
<feature type="active site" evidence="2">
    <location>
        <position position="189"/>
    </location>
</feature>
<dbReference type="Gene3D" id="1.10.3290.10">
    <property type="entry name" value="Fido-like domain"/>
    <property type="match status" value="1"/>
</dbReference>
<sequence length="355" mass="41093">MAIQFLPLHLDLETKAVLKKLAQANRALAELKGVITSIPNQSILLETLTLREARESSAIENIISTFDEVYQSSFLGNHFASPAAKEVHQYATALRKGFELVTQNNLLTNNHMLEIQAVIEQNEAGFRKLPGTKLLNDQTGEVVYTPPQDYDTIVAFMNNLELFINDDEMMSIDPLIKMAVIHHQFESIHPFYDGNGRTGRIINILYLVQKKLLHLPVLYLSRYIIQHKKDYYRLLQEVRDTENWEEWILFMLDGIEKTANESVILIGAIKQLMQEYKSKIRSQYPKLYSQDLLNNLFKYPYTKIEFLQADLDISRSTAIRYLDTLVQSGLLFKRKLGRDNYYLNKPLFVLLTQSN</sequence>
<evidence type="ECO:0000256" key="3">
    <source>
        <dbReference type="PIRSR" id="PIRSR640198-2"/>
    </source>
</evidence>
<dbReference type="Proteomes" id="UP000295741">
    <property type="component" value="Unassembled WGS sequence"/>
</dbReference>
<dbReference type="InterPro" id="IPR003812">
    <property type="entry name" value="Fido"/>
</dbReference>
<dbReference type="EMBL" id="SNWP01000011">
    <property type="protein sequence ID" value="TDO26504.1"/>
    <property type="molecule type" value="Genomic_DNA"/>
</dbReference>
<feature type="binding site" evidence="1">
    <location>
        <position position="231"/>
    </location>
    <ligand>
        <name>ATP</name>
        <dbReference type="ChEBI" id="CHEBI:30616"/>
    </ligand>
</feature>
<reference evidence="5 6" key="1">
    <citation type="submission" date="2019-03" db="EMBL/GenBank/DDBJ databases">
        <title>Genomic Encyclopedia of Archaeal and Bacterial Type Strains, Phase II (KMG-II): from individual species to whole genera.</title>
        <authorList>
            <person name="Goeker M."/>
        </authorList>
    </citation>
    <scope>NUCLEOTIDE SEQUENCE [LARGE SCALE GENOMIC DNA]</scope>
    <source>
        <strain evidence="5 6">DSM 28323</strain>
    </source>
</reference>
<dbReference type="Pfam" id="PF02661">
    <property type="entry name" value="Fic"/>
    <property type="match status" value="1"/>
</dbReference>
<dbReference type="RefSeq" id="WP_133474351.1">
    <property type="nucleotide sequence ID" value="NZ_SNWP01000011.1"/>
</dbReference>
<keyword evidence="1" id="KW-0547">Nucleotide-binding</keyword>
<name>A0A4R6IV51_9BACT</name>
<keyword evidence="6" id="KW-1185">Reference proteome</keyword>
<evidence type="ECO:0000259" key="4">
    <source>
        <dbReference type="PROSITE" id="PS51459"/>
    </source>
</evidence>
<feature type="binding site" evidence="1">
    <location>
        <position position="60"/>
    </location>
    <ligand>
        <name>ATP</name>
        <dbReference type="ChEBI" id="CHEBI:30616"/>
    </ligand>
</feature>
<dbReference type="OrthoDB" id="9814400at2"/>
<dbReference type="PANTHER" id="PTHR13504:SF35">
    <property type="entry name" value="PROTEIN ADENYLYLTRANSFERASE SOFIC"/>
    <property type="match status" value="1"/>
</dbReference>
<protein>
    <submittedName>
        <fullName evidence="5">Fic family protein</fullName>
    </submittedName>
</protein>
<feature type="domain" description="Fido" evidence="4">
    <location>
        <begin position="102"/>
        <end position="253"/>
    </location>
</feature>
<feature type="binding site" evidence="3">
    <location>
        <begin position="231"/>
        <end position="232"/>
    </location>
    <ligand>
        <name>ATP</name>
        <dbReference type="ChEBI" id="CHEBI:30616"/>
    </ligand>
</feature>
<evidence type="ECO:0000256" key="2">
    <source>
        <dbReference type="PIRSR" id="PIRSR640198-1"/>
    </source>
</evidence>
<dbReference type="PIRSF" id="PIRSF038925">
    <property type="entry name" value="AMP-prot_trans"/>
    <property type="match status" value="1"/>
</dbReference>
<dbReference type="SUPFAM" id="SSF140931">
    <property type="entry name" value="Fic-like"/>
    <property type="match status" value="1"/>
</dbReference>
<dbReference type="PANTHER" id="PTHR13504">
    <property type="entry name" value="FIDO DOMAIN-CONTAINING PROTEIN DDB_G0283145"/>
    <property type="match status" value="1"/>
</dbReference>
<dbReference type="Pfam" id="PF13784">
    <property type="entry name" value="Fic_N"/>
    <property type="match status" value="1"/>
</dbReference>
<dbReference type="AlphaFoldDB" id="A0A4R6IV51"/>
<dbReference type="InterPro" id="IPR036390">
    <property type="entry name" value="WH_DNA-bd_sf"/>
</dbReference>
<dbReference type="InterPro" id="IPR040198">
    <property type="entry name" value="Fido_containing"/>
</dbReference>
<evidence type="ECO:0000256" key="1">
    <source>
        <dbReference type="PIRSR" id="PIRSR038925-1"/>
    </source>
</evidence>